<protein>
    <recommendedName>
        <fullName evidence="1">Lcl C-terminal domain-containing protein</fullName>
    </recommendedName>
</protein>
<dbReference type="PANTHER" id="PTHR35812">
    <property type="entry name" value="LIPOPROTEIN"/>
    <property type="match status" value="1"/>
</dbReference>
<accession>A0A6S6SDT8</accession>
<dbReference type="PANTHER" id="PTHR35812:SF1">
    <property type="entry name" value="LIPOPROTEIN"/>
    <property type="match status" value="1"/>
</dbReference>
<sequence>MLTYSSFLSADFTRDGTTEVVSDTVTTLTWQDTNASHSNLKTWEAALNYCENLNFANSTAWRLANVNELTTLVDRTKKKLVIDDAFQYVGQQDITLYWTSSTALDHLKNKSWAINLAKGSISGKLKTQTAHSICVKDN</sequence>
<evidence type="ECO:0000313" key="2">
    <source>
        <dbReference type="EMBL" id="CAA6803517.1"/>
    </source>
</evidence>
<gene>
    <name evidence="2" type="ORF">HELGO_WM11310</name>
</gene>
<dbReference type="InterPro" id="IPR011460">
    <property type="entry name" value="Lcl_C"/>
</dbReference>
<feature type="domain" description="Lcl C-terminal" evidence="1">
    <location>
        <begin position="20"/>
        <end position="135"/>
    </location>
</feature>
<dbReference type="Pfam" id="PF07603">
    <property type="entry name" value="Lcl_C"/>
    <property type="match status" value="1"/>
</dbReference>
<dbReference type="EMBL" id="CACVAU010000011">
    <property type="protein sequence ID" value="CAA6803517.1"/>
    <property type="molecule type" value="Genomic_DNA"/>
</dbReference>
<proteinExistence type="predicted"/>
<organism evidence="2">
    <name type="scientific">uncultured Sulfurovum sp</name>
    <dbReference type="NCBI Taxonomy" id="269237"/>
    <lineage>
        <taxon>Bacteria</taxon>
        <taxon>Pseudomonadati</taxon>
        <taxon>Campylobacterota</taxon>
        <taxon>Epsilonproteobacteria</taxon>
        <taxon>Campylobacterales</taxon>
        <taxon>Sulfurovaceae</taxon>
        <taxon>Sulfurovum</taxon>
        <taxon>environmental samples</taxon>
    </lineage>
</organism>
<reference evidence="2" key="1">
    <citation type="submission" date="2020-01" db="EMBL/GenBank/DDBJ databases">
        <authorList>
            <person name="Meier V. D."/>
            <person name="Meier V D."/>
        </authorList>
    </citation>
    <scope>NUCLEOTIDE SEQUENCE</scope>
    <source>
        <strain evidence="2">HLG_WM_MAG_05</strain>
    </source>
</reference>
<evidence type="ECO:0000259" key="1">
    <source>
        <dbReference type="Pfam" id="PF07603"/>
    </source>
</evidence>
<dbReference type="AlphaFoldDB" id="A0A6S6SDT8"/>
<name>A0A6S6SDT8_9BACT</name>